<keyword evidence="4" id="KW-1185">Reference proteome</keyword>
<dbReference type="KEGG" id="phet:94293716"/>
<dbReference type="EMBL" id="JAFJZO010000003">
    <property type="protein sequence ID" value="KAG5511883.1"/>
    <property type="molecule type" value="Genomic_DNA"/>
</dbReference>
<feature type="region of interest" description="Disordered" evidence="1">
    <location>
        <begin position="61"/>
        <end position="83"/>
    </location>
</feature>
<gene>
    <name evidence="3" type="ORF">JKF63_07708</name>
</gene>
<feature type="region of interest" description="Disordered" evidence="1">
    <location>
        <begin position="134"/>
        <end position="166"/>
    </location>
</feature>
<feature type="region of interest" description="Disordered" evidence="1">
    <location>
        <begin position="503"/>
        <end position="532"/>
    </location>
</feature>
<comment type="caution">
    <text evidence="3">The sequence shown here is derived from an EMBL/GenBank/DDBJ whole genome shotgun (WGS) entry which is preliminary data.</text>
</comment>
<feature type="compositionally biased region" description="Low complexity" evidence="1">
    <location>
        <begin position="155"/>
        <end position="166"/>
    </location>
</feature>
<evidence type="ECO:0000313" key="3">
    <source>
        <dbReference type="EMBL" id="KAG5511883.1"/>
    </source>
</evidence>
<accession>A0A836LLZ7</accession>
<dbReference type="OrthoDB" id="267539at2759"/>
<name>A0A836LLZ7_9TRYP</name>
<feature type="compositionally biased region" description="Low complexity" evidence="1">
    <location>
        <begin position="61"/>
        <end position="75"/>
    </location>
</feature>
<reference evidence="3 4" key="1">
    <citation type="submission" date="2021-02" db="EMBL/GenBank/DDBJ databases">
        <title>Porcisia hertigi Genome sequencing and assembly.</title>
        <authorList>
            <person name="Almutairi H."/>
            <person name="Gatherer D."/>
        </authorList>
    </citation>
    <scope>NUCLEOTIDE SEQUENCE [LARGE SCALE GENOMIC DNA]</scope>
    <source>
        <strain evidence="3 4">C119</strain>
    </source>
</reference>
<evidence type="ECO:0000313" key="4">
    <source>
        <dbReference type="Proteomes" id="UP000674318"/>
    </source>
</evidence>
<sequence length="532" mass="55851">MCSSSSSGSGEGDEEAGMLLGELLFGADVGRVNDERSLCHSSPAAPSALLDIAAPVSPDADAATASGGCAAPPCLRRSRPPPRLTQTTLDFGQAGLTIATRCSLCGMLYTAEDDEDAALHKRFCREGRLRRVGRGRRDLPPSFAAAPRSQRPRTEASASSSTPLTPTATEAVRMLEELSGVSVGHSLISARAHTNGTSSRSGQRGQGIVARGLIKAMHPTTKTLNDVGGAPLCVCARVFCQVSSSSHCTTPLEVFHVACNPSRLSDDNTGDCTALRLLELLGFTPVVLRAAAGVSAPQAALSSVLLKSVSDAPRAQGISAPTVHVVCVVDAVLRRLLCAVVGESRRREQDPELRIEVHLDGGGTRCTTRRHFTYGDVEGLWLCSPAELSAAQGAWAKTTAAPFSSSRLNMVKFFGLRTGGGAPPTTESRAGHTTNDAYERCQRATGVALHTLAQHLVYGKKLCPSQHLSYAQAALAYAVACVGDGFVEQSLTIVSSFYPADAMSTPREDAEEPLPLYAHGHDDGSSDSDDSQ</sequence>
<dbReference type="GeneID" id="94293716"/>
<proteinExistence type="predicted"/>
<organism evidence="3 4">
    <name type="scientific">Porcisia hertigi</name>
    <dbReference type="NCBI Taxonomy" id="2761500"/>
    <lineage>
        <taxon>Eukaryota</taxon>
        <taxon>Discoba</taxon>
        <taxon>Euglenozoa</taxon>
        <taxon>Kinetoplastea</taxon>
        <taxon>Metakinetoplastina</taxon>
        <taxon>Trypanosomatida</taxon>
        <taxon>Trypanosomatidae</taxon>
        <taxon>Leishmaniinae</taxon>
        <taxon>Porcisia</taxon>
    </lineage>
</organism>
<dbReference type="Pfam" id="PF13878">
    <property type="entry name" value="zf-C2H2_3"/>
    <property type="match status" value="1"/>
</dbReference>
<feature type="domain" description="N-acetyltransferase ESCO zinc-finger" evidence="2">
    <location>
        <begin position="86"/>
        <end position="125"/>
    </location>
</feature>
<evidence type="ECO:0000259" key="2">
    <source>
        <dbReference type="Pfam" id="PF13878"/>
    </source>
</evidence>
<protein>
    <recommendedName>
        <fullName evidence="2">N-acetyltransferase ESCO zinc-finger domain-containing protein</fullName>
    </recommendedName>
</protein>
<evidence type="ECO:0000256" key="1">
    <source>
        <dbReference type="SAM" id="MobiDB-lite"/>
    </source>
</evidence>
<dbReference type="RefSeq" id="XP_067759839.1">
    <property type="nucleotide sequence ID" value="XM_067903639.1"/>
</dbReference>
<dbReference type="InterPro" id="IPR028005">
    <property type="entry name" value="AcTrfase_ESCO_Znf_dom"/>
</dbReference>
<dbReference type="Proteomes" id="UP000674318">
    <property type="component" value="Chromosome 3"/>
</dbReference>
<dbReference type="AlphaFoldDB" id="A0A836LLZ7"/>